<proteinExistence type="predicted"/>
<dbReference type="InterPro" id="IPR052025">
    <property type="entry name" value="Xyloglucanase_GH74"/>
</dbReference>
<dbReference type="SUPFAM" id="SSF110296">
    <property type="entry name" value="Oligoxyloglucan reducing end-specific cellobiohydrolase"/>
    <property type="match status" value="2"/>
</dbReference>
<dbReference type="PANTHER" id="PTHR43739">
    <property type="entry name" value="XYLOGLUCANASE (EUROFUNG)"/>
    <property type="match status" value="1"/>
</dbReference>
<evidence type="ECO:0000313" key="4">
    <source>
        <dbReference type="Proteomes" id="UP000550401"/>
    </source>
</evidence>
<feature type="signal peptide" evidence="1">
    <location>
        <begin position="1"/>
        <end position="24"/>
    </location>
</feature>
<dbReference type="PANTHER" id="PTHR43739:SF5">
    <property type="entry name" value="EXO-ALPHA-SIALIDASE"/>
    <property type="match status" value="1"/>
</dbReference>
<evidence type="ECO:0000313" key="3">
    <source>
        <dbReference type="EMBL" id="MBA8888622.1"/>
    </source>
</evidence>
<accession>A0A839F3M4</accession>
<dbReference type="EMBL" id="JACGXL010000004">
    <property type="protein sequence ID" value="MBA8888622.1"/>
    <property type="molecule type" value="Genomic_DNA"/>
</dbReference>
<evidence type="ECO:0000259" key="2">
    <source>
        <dbReference type="Pfam" id="PF25852"/>
    </source>
</evidence>
<sequence>MAFDHSVFALPACIAAAVAAPAHVASIPPSMSPVRTDLQGVHAPRITSAAHDLSPAGGGTWNPLGPPGGDVAVVVASPTTPSIVLAGTAPAGGPGGSLYRSTDAGTHWALVPTLAGTSVHDVAWSSDGRVYAATQDGVWTSDDAGASWTQRNLGIDPLNDATFSLAVDPSTPATVWVGVTAAAGFQSVNLMRSLDRGANWSDRTPPHATPLNGTAIAIDPQQSATVVAAFRGDFGTGEVWTSVDGGDHWQDRSAGLPGTPVNALHYDGTRLLAGGGMNFGSQYFGLYASTDLGQSWSPLHDATWPLPIVTAIAVDPADAQTIVVSTDGTGVHRTRDGGAHWDLGIGGSGALAAQSVHWAAAGSQALLVGASALGVYRSADADAPLVASSDGISEFNLVSIAGNPLDPAEVAVAFQGNNNGGVMSSTDGGVHWTIEALPPTRYSKVGWSPSGVLYAISSGPSSIAPEGLYRREADASWTGLGPDQGPLYESDLAALRFSEVDPDLILLGGSDFGVAGSAGTVWRSADAGQTWDKQYIGDDGLFIGDIEIADDGSDQVMLAPYTGYQSPDQGGLLRSDDGGASWAPVLEQSTYVQRPHLCGSIADPRVFYLGIASGWSNGTVLRSDDAGASWTPAWNGASILDIACDTTDGDTLYIAQGSGARVARSTDAGATFTPFASGLDAGGAPTELATVRSGDDARLLLATNKGSYVATLVVGDAIFADGFE</sequence>
<feature type="domain" description="DUF6242" evidence="2">
    <location>
        <begin position="97"/>
        <end position="301"/>
    </location>
</feature>
<organism evidence="3 4">
    <name type="scientific">Dokdonella fugitiva</name>
    <dbReference type="NCBI Taxonomy" id="328517"/>
    <lineage>
        <taxon>Bacteria</taxon>
        <taxon>Pseudomonadati</taxon>
        <taxon>Pseudomonadota</taxon>
        <taxon>Gammaproteobacteria</taxon>
        <taxon>Lysobacterales</taxon>
        <taxon>Rhodanobacteraceae</taxon>
        <taxon>Dokdonella</taxon>
    </lineage>
</organism>
<keyword evidence="4" id="KW-1185">Reference proteome</keyword>
<dbReference type="RefSeq" id="WP_182531662.1">
    <property type="nucleotide sequence ID" value="NZ_JACGXL010000004.1"/>
</dbReference>
<gene>
    <name evidence="3" type="ORF">FHW12_002855</name>
</gene>
<dbReference type="CDD" id="cd15482">
    <property type="entry name" value="Sialidase_non-viral"/>
    <property type="match status" value="3"/>
</dbReference>
<dbReference type="GO" id="GO:0010411">
    <property type="term" value="P:xyloglucan metabolic process"/>
    <property type="evidence" value="ECO:0007669"/>
    <property type="project" value="TreeGrafter"/>
</dbReference>
<name>A0A839F3M4_9GAMM</name>
<comment type="caution">
    <text evidence="3">The sequence shown here is derived from an EMBL/GenBank/DDBJ whole genome shotgun (WGS) entry which is preliminary data.</text>
</comment>
<dbReference type="InterPro" id="IPR015943">
    <property type="entry name" value="WD40/YVTN_repeat-like_dom_sf"/>
</dbReference>
<feature type="chain" id="PRO_5032645325" evidence="1">
    <location>
        <begin position="25"/>
        <end position="724"/>
    </location>
</feature>
<evidence type="ECO:0000256" key="1">
    <source>
        <dbReference type="SAM" id="SignalP"/>
    </source>
</evidence>
<reference evidence="3 4" key="1">
    <citation type="submission" date="2020-07" db="EMBL/GenBank/DDBJ databases">
        <title>Genomic Encyclopedia of Type Strains, Phase IV (KMG-V): Genome sequencing to study the core and pangenomes of soil and plant-associated prokaryotes.</title>
        <authorList>
            <person name="Whitman W."/>
        </authorList>
    </citation>
    <scope>NUCLEOTIDE SEQUENCE [LARGE SCALE GENOMIC DNA]</scope>
    <source>
        <strain evidence="3 4">RH2WT43</strain>
    </source>
</reference>
<keyword evidence="1" id="KW-0732">Signal</keyword>
<dbReference type="Pfam" id="PF25852">
    <property type="entry name" value="DUF6242_C"/>
    <property type="match status" value="1"/>
</dbReference>
<dbReference type="AlphaFoldDB" id="A0A839F3M4"/>
<dbReference type="InterPro" id="IPR058667">
    <property type="entry name" value="DUF6242_C"/>
</dbReference>
<dbReference type="Proteomes" id="UP000550401">
    <property type="component" value="Unassembled WGS sequence"/>
</dbReference>
<protein>
    <submittedName>
        <fullName evidence="3">Photosystem II stability/assembly factor-like uncharacterized protein</fullName>
    </submittedName>
</protein>
<dbReference type="Gene3D" id="2.130.10.10">
    <property type="entry name" value="YVTN repeat-like/Quinoprotein amine dehydrogenase"/>
    <property type="match status" value="5"/>
</dbReference>